<dbReference type="InterPro" id="IPR012548">
    <property type="entry name" value="MATCAP"/>
</dbReference>
<keyword evidence="6" id="KW-1185">Reference proteome</keyword>
<dbReference type="RefSeq" id="WP_208311597.1">
    <property type="nucleotide sequence ID" value="NZ_JAELYA010000001.1"/>
</dbReference>
<accession>A0ABS3TJD3</accession>
<evidence type="ECO:0000313" key="5">
    <source>
        <dbReference type="EMBL" id="MBO3273769.1"/>
    </source>
</evidence>
<dbReference type="PANTHER" id="PTHR31817:SF0">
    <property type="entry name" value="CHROMOSOME UNDETERMINED SCAFFOLD_67, WHOLE GENOME SHOTGUN SEQUENCE"/>
    <property type="match status" value="1"/>
</dbReference>
<dbReference type="EMBL" id="JAELYA010000001">
    <property type="protein sequence ID" value="MBO3273769.1"/>
    <property type="molecule type" value="Genomic_DNA"/>
</dbReference>
<dbReference type="Proteomes" id="UP000669060">
    <property type="component" value="Unassembled WGS sequence"/>
</dbReference>
<gene>
    <name evidence="5" type="ORF">JFY56_00850</name>
</gene>
<keyword evidence="4" id="KW-0482">Metalloprotease</keyword>
<evidence type="ECO:0000256" key="4">
    <source>
        <dbReference type="ARBA" id="ARBA00023049"/>
    </source>
</evidence>
<organism evidence="5 6">
    <name type="scientific">Pseudomonas schmalbachii</name>
    <dbReference type="NCBI Taxonomy" id="2816993"/>
    <lineage>
        <taxon>Bacteria</taxon>
        <taxon>Pseudomonadati</taxon>
        <taxon>Pseudomonadota</taxon>
        <taxon>Gammaproteobacteria</taxon>
        <taxon>Pseudomonadales</taxon>
        <taxon>Pseudomonadaceae</taxon>
        <taxon>Pseudomonas</taxon>
    </lineage>
</organism>
<dbReference type="Pfam" id="PF08014">
    <property type="entry name" value="MATCAP"/>
    <property type="match status" value="1"/>
</dbReference>
<evidence type="ECO:0000256" key="3">
    <source>
        <dbReference type="ARBA" id="ARBA00022801"/>
    </source>
</evidence>
<dbReference type="SMART" id="SM01154">
    <property type="entry name" value="DUF1704"/>
    <property type="match status" value="1"/>
</dbReference>
<comment type="cofactor">
    <cofactor evidence="1">
        <name>Zn(2+)</name>
        <dbReference type="ChEBI" id="CHEBI:29105"/>
    </cofactor>
</comment>
<evidence type="ECO:0000256" key="1">
    <source>
        <dbReference type="ARBA" id="ARBA00001947"/>
    </source>
</evidence>
<comment type="caution">
    <text evidence="5">The sequence shown here is derived from an EMBL/GenBank/DDBJ whole genome shotgun (WGS) entry which is preliminary data.</text>
</comment>
<reference evidence="5 6" key="1">
    <citation type="submission" date="2020-12" db="EMBL/GenBank/DDBJ databases">
        <title>Pseudomonas schmalbachii sp. nov. isolated from millipede gut.</title>
        <authorList>
            <person name="Shelomi M."/>
        </authorList>
    </citation>
    <scope>NUCLEOTIDE SEQUENCE [LARGE SCALE GENOMIC DNA]</scope>
    <source>
        <strain evidence="5 6">Milli4</strain>
    </source>
</reference>
<keyword evidence="3" id="KW-0378">Hydrolase</keyword>
<proteinExistence type="predicted"/>
<evidence type="ECO:0000256" key="2">
    <source>
        <dbReference type="ARBA" id="ARBA00022670"/>
    </source>
</evidence>
<protein>
    <submittedName>
        <fullName evidence="5">DUF1704 domain-containing protein</fullName>
    </submittedName>
</protein>
<keyword evidence="2" id="KW-0645">Protease</keyword>
<dbReference type="PANTHER" id="PTHR31817">
    <property type="match status" value="1"/>
</dbReference>
<sequence length="420" mass="46755">MMTASLAAIDSAIPAVARKIRVLDALAWPDGLEDRFLDRWHAGKPELPKVSLAPRDHRSEIGELERLADQCDDEHPAGQFLAATARSYATAGRMLGAIGTPEFSEHSARLYRRPDFVYRRQKLTSMDSARFFLETTDALLDSKHIPPTVADITAQELADWMQPELDRFFGPERIRVVLDPDLASKAIAGATRIRLRASAMFSEQDKNQLLQHEAFVHAATAQNGMAQANLGCLGLGSPRTTETQEGIAMLAELLTGSIDIQRLRRIALRVIAVQQALDGADFVEVFRGFLDAGQSEEESFRSTQRVFRGGDVRGGVAFTKDACYLSGMISVHTLLRVAIRDNRPELVRQLFAGRLTSADAVRLAPLFESGWLKMPSYVPPWAQDMRRLAAAFAFSAFIGQIKLDLVDLERFVRLEDERYL</sequence>
<name>A0ABS3TJD3_9PSED</name>
<evidence type="ECO:0000313" key="6">
    <source>
        <dbReference type="Proteomes" id="UP000669060"/>
    </source>
</evidence>